<dbReference type="Gene3D" id="3.10.620.30">
    <property type="match status" value="1"/>
</dbReference>
<keyword evidence="1" id="KW-0732">Signal</keyword>
<dbReference type="SUPFAM" id="SSF54001">
    <property type="entry name" value="Cysteine proteinases"/>
    <property type="match status" value="1"/>
</dbReference>
<evidence type="ECO:0000259" key="2">
    <source>
        <dbReference type="Pfam" id="PF01841"/>
    </source>
</evidence>
<gene>
    <name evidence="4" type="ORF">GGR42_001285</name>
</gene>
<dbReference type="Pfam" id="PF01841">
    <property type="entry name" value="Transglut_core"/>
    <property type="match status" value="1"/>
</dbReference>
<feature type="domain" description="DUF3857" evidence="3">
    <location>
        <begin position="63"/>
        <end position="212"/>
    </location>
</feature>
<dbReference type="Gene3D" id="2.60.40.3140">
    <property type="match status" value="1"/>
</dbReference>
<evidence type="ECO:0000313" key="4">
    <source>
        <dbReference type="EMBL" id="NJB70823.1"/>
    </source>
</evidence>
<dbReference type="Pfam" id="PF12969">
    <property type="entry name" value="DUF3857"/>
    <property type="match status" value="1"/>
</dbReference>
<keyword evidence="5" id="KW-1185">Reference proteome</keyword>
<dbReference type="InterPro" id="IPR038765">
    <property type="entry name" value="Papain-like_cys_pep_sf"/>
</dbReference>
<dbReference type="InterPro" id="IPR002931">
    <property type="entry name" value="Transglutaminase-like"/>
</dbReference>
<dbReference type="InterPro" id="IPR024618">
    <property type="entry name" value="DUF3857"/>
</dbReference>
<dbReference type="AlphaFoldDB" id="A0A846QX47"/>
<proteinExistence type="predicted"/>
<dbReference type="GO" id="GO:0006508">
    <property type="term" value="P:proteolysis"/>
    <property type="evidence" value="ECO:0007669"/>
    <property type="project" value="UniProtKB-KW"/>
</dbReference>
<evidence type="ECO:0000313" key="5">
    <source>
        <dbReference type="Proteomes" id="UP000590442"/>
    </source>
</evidence>
<keyword evidence="4" id="KW-0378">Hydrolase</keyword>
<reference evidence="4 5" key="1">
    <citation type="submission" date="2020-03" db="EMBL/GenBank/DDBJ databases">
        <title>Genomic Encyclopedia of Type Strains, Phase IV (KMG-IV): sequencing the most valuable type-strain genomes for metagenomic binning, comparative biology and taxonomic classification.</title>
        <authorList>
            <person name="Goeker M."/>
        </authorList>
    </citation>
    <scope>NUCLEOTIDE SEQUENCE [LARGE SCALE GENOMIC DNA]</scope>
    <source>
        <strain evidence="4 5">DSM 29762</strain>
    </source>
</reference>
<dbReference type="Proteomes" id="UP000590442">
    <property type="component" value="Unassembled WGS sequence"/>
</dbReference>
<dbReference type="GO" id="GO:0008233">
    <property type="term" value="F:peptidase activity"/>
    <property type="evidence" value="ECO:0007669"/>
    <property type="project" value="UniProtKB-KW"/>
</dbReference>
<name>A0A846QX47_9FLAO</name>
<keyword evidence="4" id="KW-0645">Protease</keyword>
<dbReference type="Gene3D" id="2.60.120.1130">
    <property type="match status" value="1"/>
</dbReference>
<feature type="signal peptide" evidence="1">
    <location>
        <begin position="1"/>
        <end position="20"/>
    </location>
</feature>
<evidence type="ECO:0000256" key="1">
    <source>
        <dbReference type="SAM" id="SignalP"/>
    </source>
</evidence>
<sequence>MRKFPIVISILFISIQFLTAQEVKFGEVTKEELLEKEYVNDKSANAVVVYKNQNTYYVNAGGDGMLMTKVHERIKIYNKDGFDYATKSINLFKTRHDSEGVSKIKAFTYNLENDKIVETELDKNQIFKTEASYNYKQVKFTMPNVKEGSVVEFSYLISSPFIWNIDEFRFQYDIPIKKLHAEIRTPKGFKFKQTFKGSVPFYPKESAERDNRIGMNVVINKYNLNNVPALKEENYVDNIDNYRAGVMFELVSVNIPPYFKSYAQTWKDVAQTIGNSDDYKNELDKSNSFDDELDILLANEDDQMGKMKSIFKYVKDNITWNGIDGKYFYNGLKKTLKEKKGNAADINLLTVAMLRYAGIDANPVIISTKENAVPFFPTVDRLNYVLAYAIINDKPYFLDATEEFSDVNLLPIKDYNWRGILIDNDSMKWDLIDINSPNKAQRMANLELTLNEDGTSEGKCSLRYTKHAAMDYRKEYKDKNEESYLTDLETRFNGIEVSNHETRNATTFEGPVSEFFDFFDENASEIINDKIYFQPLTFLKKGENPFKMEKREYPVDFGFPFKNTYVVNIKIPEGYSLESKPETILMKLPEDMGAFKYVINNDDNMIKLLVNYEINHSKIGADVYLYLKEFYKQIIVKESEQIVLSKI</sequence>
<accession>A0A846QX47</accession>
<feature type="chain" id="PRO_5032397470" evidence="1">
    <location>
        <begin position="21"/>
        <end position="647"/>
    </location>
</feature>
<feature type="domain" description="Transglutaminase-like" evidence="2">
    <location>
        <begin position="298"/>
        <end position="367"/>
    </location>
</feature>
<organism evidence="4 5">
    <name type="scientific">Saonia flava</name>
    <dbReference type="NCBI Taxonomy" id="523696"/>
    <lineage>
        <taxon>Bacteria</taxon>
        <taxon>Pseudomonadati</taxon>
        <taxon>Bacteroidota</taxon>
        <taxon>Flavobacteriia</taxon>
        <taxon>Flavobacteriales</taxon>
        <taxon>Flavobacteriaceae</taxon>
        <taxon>Saonia</taxon>
    </lineage>
</organism>
<dbReference type="EMBL" id="JAATJJ010000001">
    <property type="protein sequence ID" value="NJB70823.1"/>
    <property type="molecule type" value="Genomic_DNA"/>
</dbReference>
<comment type="caution">
    <text evidence="4">The sequence shown here is derived from an EMBL/GenBank/DDBJ whole genome shotgun (WGS) entry which is preliminary data.</text>
</comment>
<evidence type="ECO:0000259" key="3">
    <source>
        <dbReference type="Pfam" id="PF12969"/>
    </source>
</evidence>
<protein>
    <submittedName>
        <fullName evidence="4">Transglutaminase-like putative cysteine protease</fullName>
    </submittedName>
</protein>
<dbReference type="RefSeq" id="WP_167962025.1">
    <property type="nucleotide sequence ID" value="NZ_JAATJJ010000001.1"/>
</dbReference>